<reference evidence="1" key="1">
    <citation type="submission" date="2018-06" db="EMBL/GenBank/DDBJ databases">
        <authorList>
            <person name="Zhirakovskaya E."/>
        </authorList>
    </citation>
    <scope>NUCLEOTIDE SEQUENCE</scope>
</reference>
<gene>
    <name evidence="1" type="ORF">MNBD_DELTA04-391</name>
</gene>
<accession>A0A3B0VZ33</accession>
<organism evidence="1">
    <name type="scientific">hydrothermal vent metagenome</name>
    <dbReference type="NCBI Taxonomy" id="652676"/>
    <lineage>
        <taxon>unclassified sequences</taxon>
        <taxon>metagenomes</taxon>
        <taxon>ecological metagenomes</taxon>
    </lineage>
</organism>
<dbReference type="AlphaFoldDB" id="A0A3B0VZ33"/>
<name>A0A3B0VZ33_9ZZZZ</name>
<sequence length="551" mass="61682">MNSYPERQRNIATMLRTSVTPEGEFIVGLHRPAYSVMNLREHDPVAVLGHFPDGTVHDNRPNFPPGDVQVDEARWIYEIPNAFPFRGTTYIDADWAAGPAADPAAIRLAPPPECSLCKVLNRHLPAEQVKAVLAELPLPVLYALAANSTDPEELTQLARLCCRLEYNGADEPVGLQRLRDDRGRVRPDIDDMELFETIANNPHLPDAYKDVMVLRPGAQGDSEIVGEWQSGGSHVFEYLRRNSYIPWGHFAPNMANDAIRYSTADLSFADMQGLRHLYYQRIYVTLAAQMGIDVPGRRRGLSAGELEDLRQRIIKAAATGGAEHQATLWGWNFGYDFSASGYRLHASHQMIHQQCAMVPESVATVDRQDRMPAYSCGDLVAEVTARYHEETGSDFFNDFLAATRNNERTDRQEGERSLVVWEDPRVMLFVPKAQVSQWELQLMVIADAAPGPVGNVVEADSLVRQSIDRGILLAQKIYAGLGARMVTSIEFSKRLDIHNGQRLFYSFLPKLPWAMGAFSEAQLRFICGHFPEDFAAACRRQLADIVSLMTV</sequence>
<dbReference type="EMBL" id="UOEY01000044">
    <property type="protein sequence ID" value="VAW37546.1"/>
    <property type="molecule type" value="Genomic_DNA"/>
</dbReference>
<evidence type="ECO:0000313" key="1">
    <source>
        <dbReference type="EMBL" id="VAW37546.1"/>
    </source>
</evidence>
<proteinExistence type="predicted"/>
<protein>
    <submittedName>
        <fullName evidence="1">Uncharacterized protein</fullName>
    </submittedName>
</protein>